<dbReference type="EMBL" id="LAZR01000282">
    <property type="protein sequence ID" value="KKN77241.1"/>
    <property type="molecule type" value="Genomic_DNA"/>
</dbReference>
<organism evidence="1">
    <name type="scientific">marine sediment metagenome</name>
    <dbReference type="NCBI Taxonomy" id="412755"/>
    <lineage>
        <taxon>unclassified sequences</taxon>
        <taxon>metagenomes</taxon>
        <taxon>ecological metagenomes</taxon>
    </lineage>
</organism>
<protein>
    <submittedName>
        <fullName evidence="1">Uncharacterized protein</fullName>
    </submittedName>
</protein>
<gene>
    <name evidence="1" type="ORF">LCGC14_0362190</name>
</gene>
<name>A0A0F9VUT6_9ZZZZ</name>
<comment type="caution">
    <text evidence="1">The sequence shown here is derived from an EMBL/GenBank/DDBJ whole genome shotgun (WGS) entry which is preliminary data.</text>
</comment>
<reference evidence="1" key="1">
    <citation type="journal article" date="2015" name="Nature">
        <title>Complex archaea that bridge the gap between prokaryotes and eukaryotes.</title>
        <authorList>
            <person name="Spang A."/>
            <person name="Saw J.H."/>
            <person name="Jorgensen S.L."/>
            <person name="Zaremba-Niedzwiedzka K."/>
            <person name="Martijn J."/>
            <person name="Lind A.E."/>
            <person name="van Eijk R."/>
            <person name="Schleper C."/>
            <person name="Guy L."/>
            <person name="Ettema T.J."/>
        </authorList>
    </citation>
    <scope>NUCLEOTIDE SEQUENCE</scope>
</reference>
<accession>A0A0F9VUT6</accession>
<dbReference type="AlphaFoldDB" id="A0A0F9VUT6"/>
<evidence type="ECO:0000313" key="1">
    <source>
        <dbReference type="EMBL" id="KKN77241.1"/>
    </source>
</evidence>
<proteinExistence type="predicted"/>
<sequence length="335" mass="36919">MANGINILPQAQSKFQGLGGFSNNLVAGLLQQQAQRRSGQQFGQAFPQFGAGITDPQVQQFIAQQQLQRLRNQGAGSGFTIGNTRFNAQGQPIVTAPIAPQTSAEVRKEKRDIQKAAAEGDLERGEARRQLREIDQRERIIKLPEFKAGGDPNKQANTLRKEFNADPVVKNNEIISTQLGIIEQAFDQATNPLTSNESRIASDQALVISFNKMLDPTSVVRESEFERTPLQAALLNRFLSQPDKAKKGGLAITDADRKAILDMAKRAARETSRRFNRAFDRFNNLANTFGVEPGKIFGGITRSGTLEDIPQVNPSRDNLTPQDLGNLTLEQLQNL</sequence>